<dbReference type="InterPro" id="IPR014710">
    <property type="entry name" value="RmlC-like_jellyroll"/>
</dbReference>
<evidence type="ECO:0000313" key="3">
    <source>
        <dbReference type="Proteomes" id="UP001309705"/>
    </source>
</evidence>
<name>A0ABU6JRZ8_9GAMM</name>
<protein>
    <submittedName>
        <fullName evidence="2">Cupin domain-containing protein</fullName>
    </submittedName>
</protein>
<dbReference type="InterPro" id="IPR011051">
    <property type="entry name" value="RmlC_Cupin_sf"/>
</dbReference>
<dbReference type="Gene3D" id="2.60.120.10">
    <property type="entry name" value="Jelly Rolls"/>
    <property type="match status" value="1"/>
</dbReference>
<dbReference type="CDD" id="cd20299">
    <property type="entry name" value="cupin_YP766765-like"/>
    <property type="match status" value="1"/>
</dbReference>
<keyword evidence="3" id="KW-1185">Reference proteome</keyword>
<proteinExistence type="predicted"/>
<accession>A0ABU6JRZ8</accession>
<organism evidence="2 3">
    <name type="scientific">Brenneria populi</name>
    <dbReference type="NCBI Taxonomy" id="1505588"/>
    <lineage>
        <taxon>Bacteria</taxon>
        <taxon>Pseudomonadati</taxon>
        <taxon>Pseudomonadota</taxon>
        <taxon>Gammaproteobacteria</taxon>
        <taxon>Enterobacterales</taxon>
        <taxon>Pectobacteriaceae</taxon>
        <taxon>Brenneria</taxon>
    </lineage>
</organism>
<dbReference type="RefSeq" id="WP_327618495.1">
    <property type="nucleotide sequence ID" value="NZ_JAYWTM010000011.1"/>
</dbReference>
<sequence>MKVIRISDSAAYAPPLHHGMVALKLSDEKLTGARRFWCGLSHFLPGGGAEWAYDDSPTEKLYVLLEGELTLRTGEGDQVLRKGDAAYLAPNEGRELVNHTNYPASMLVLVSNE</sequence>
<comment type="caution">
    <text evidence="2">The sequence shown here is derived from an EMBL/GenBank/DDBJ whole genome shotgun (WGS) entry which is preliminary data.</text>
</comment>
<dbReference type="Pfam" id="PF07883">
    <property type="entry name" value="Cupin_2"/>
    <property type="match status" value="1"/>
</dbReference>
<gene>
    <name evidence="2" type="ORF">VSX58_13170</name>
</gene>
<dbReference type="Proteomes" id="UP001309705">
    <property type="component" value="Unassembled WGS sequence"/>
</dbReference>
<reference evidence="2 3" key="1">
    <citation type="journal article" date="2017" name="Int. J. Syst. Evol. Microbiol.">
        <title>Brenneria populi subsp. brevivirga subsp. nov. isolated from symptomatic bark of Populus x euramericana canker, and description of Brenneria populi subsp. populi subsp. nov.</title>
        <authorList>
            <person name="Zheng M.H."/>
            <person name="Piao C.G."/>
            <person name="Xue H."/>
            <person name="Guo M.W."/>
            <person name="Li Y."/>
        </authorList>
    </citation>
    <scope>NUCLEOTIDE SEQUENCE [LARGE SCALE GENOMIC DNA]</scope>
    <source>
        <strain evidence="2 3">D9-5</strain>
    </source>
</reference>
<dbReference type="SUPFAM" id="SSF51182">
    <property type="entry name" value="RmlC-like cupins"/>
    <property type="match status" value="1"/>
</dbReference>
<dbReference type="EMBL" id="JAYWTM010000011">
    <property type="protein sequence ID" value="MEC5343545.1"/>
    <property type="molecule type" value="Genomic_DNA"/>
</dbReference>
<dbReference type="InterPro" id="IPR013096">
    <property type="entry name" value="Cupin_2"/>
</dbReference>
<evidence type="ECO:0000259" key="1">
    <source>
        <dbReference type="Pfam" id="PF07883"/>
    </source>
</evidence>
<feature type="domain" description="Cupin type-2" evidence="1">
    <location>
        <begin position="40"/>
        <end position="109"/>
    </location>
</feature>
<evidence type="ECO:0000313" key="2">
    <source>
        <dbReference type="EMBL" id="MEC5343545.1"/>
    </source>
</evidence>